<name>A0A1Q8EEU3_STRAI</name>
<reference evidence="3 5" key="3">
    <citation type="submission" date="2018-06" db="EMBL/GenBank/DDBJ databases">
        <authorList>
            <consortium name="Pathogen Informatics"/>
            <person name="Doyle S."/>
        </authorList>
    </citation>
    <scope>NUCLEOTIDE SEQUENCE [LARGE SCALE GENOMIC DNA]</scope>
    <source>
        <strain evidence="3 5">NCTC12957</strain>
    </source>
</reference>
<keyword evidence="1" id="KW-1133">Transmembrane helix</keyword>
<keyword evidence="4" id="KW-1185">Reference proteome</keyword>
<sequence>MKLIQLQYQSNLRYLLFLVDEQYYLLDIRPRNIIGHLFFPLNWALYHKVYPITTEEYLILKEKHARASKFVIPTSLVGGATVFFNAWIRVNKIDIFKHFNTDFSMITNCILLAIGLVVAFLLLQLLYYSRRKSLQALLDRELKQPLYYKMRPHNPLAFFLHILWAWLFILFLFIIFTGIFLYLGNIVLLLVAILLAFIYLGAANGAFSAKEKWKYKIVDILLN</sequence>
<gene>
    <name evidence="2" type="ORF">BU200_02820</name>
    <name evidence="3" type="ORF">NCTC12957_00940</name>
</gene>
<dbReference type="AlphaFoldDB" id="A0A1Q8EEU3"/>
<dbReference type="Proteomes" id="UP000255213">
    <property type="component" value="Unassembled WGS sequence"/>
</dbReference>
<reference evidence="4" key="2">
    <citation type="submission" date="2016-12" db="EMBL/GenBank/DDBJ databases">
        <authorList>
            <person name="Gulvik C.A."/>
        </authorList>
    </citation>
    <scope>NUCLEOTIDE SEQUENCE [LARGE SCALE GENOMIC DNA]</scope>
    <source>
        <strain evidence="4">ATCC 51725</strain>
    </source>
</reference>
<reference evidence="2" key="1">
    <citation type="submission" date="2016-12" db="EMBL/GenBank/DDBJ databases">
        <authorList>
            <person name="Song W.-J."/>
            <person name="Kurnit D.M."/>
        </authorList>
    </citation>
    <scope>NUCLEOTIDE SEQUENCE [LARGE SCALE GENOMIC DNA]</scope>
    <source>
        <strain evidence="2">ATCC 51725</strain>
    </source>
</reference>
<proteinExistence type="predicted"/>
<keyword evidence="1" id="KW-0812">Transmembrane</keyword>
<evidence type="ECO:0000256" key="1">
    <source>
        <dbReference type="SAM" id="Phobius"/>
    </source>
</evidence>
<dbReference type="Proteomes" id="UP000186437">
    <property type="component" value="Unassembled WGS sequence"/>
</dbReference>
<evidence type="ECO:0000313" key="5">
    <source>
        <dbReference type="Proteomes" id="UP000255213"/>
    </source>
</evidence>
<keyword evidence="1" id="KW-0472">Membrane</keyword>
<dbReference type="EMBL" id="MSJL01000008">
    <property type="protein sequence ID" value="OLF50315.1"/>
    <property type="molecule type" value="Genomic_DNA"/>
</dbReference>
<feature type="transmembrane region" description="Helical" evidence="1">
    <location>
        <begin position="103"/>
        <end position="128"/>
    </location>
</feature>
<dbReference type="EMBL" id="UHEN01000001">
    <property type="protein sequence ID" value="SUN06988.1"/>
    <property type="molecule type" value="Genomic_DNA"/>
</dbReference>
<evidence type="ECO:0000313" key="3">
    <source>
        <dbReference type="EMBL" id="SUN06988.1"/>
    </source>
</evidence>
<dbReference type="Pfam" id="PF04276">
    <property type="entry name" value="DUF443"/>
    <property type="match status" value="1"/>
</dbReference>
<feature type="transmembrane region" description="Helical" evidence="1">
    <location>
        <begin position="186"/>
        <end position="207"/>
    </location>
</feature>
<dbReference type="NCBIfam" id="TIGR01218">
    <property type="entry name" value="Gpos_tandem_5TM"/>
    <property type="match status" value="1"/>
</dbReference>
<protein>
    <submittedName>
        <fullName evidence="3">Tandem five-TM protein</fullName>
    </submittedName>
</protein>
<feature type="transmembrane region" description="Helical" evidence="1">
    <location>
        <begin position="156"/>
        <end position="180"/>
    </location>
</feature>
<accession>A0A1Q8EEU3</accession>
<organism evidence="2 4">
    <name type="scientific">Streptococcus acidominimus</name>
    <dbReference type="NCBI Taxonomy" id="1326"/>
    <lineage>
        <taxon>Bacteria</taxon>
        <taxon>Bacillati</taxon>
        <taxon>Bacillota</taxon>
        <taxon>Bacilli</taxon>
        <taxon>Lactobacillales</taxon>
        <taxon>Streptococcaceae</taxon>
        <taxon>Streptococcus</taxon>
    </lineage>
</organism>
<dbReference type="InterPro" id="IPR005915">
    <property type="entry name" value="Tandem_5TM"/>
</dbReference>
<evidence type="ECO:0000313" key="4">
    <source>
        <dbReference type="Proteomes" id="UP000186437"/>
    </source>
</evidence>
<feature type="transmembrane region" description="Helical" evidence="1">
    <location>
        <begin position="70"/>
        <end position="88"/>
    </location>
</feature>
<evidence type="ECO:0000313" key="2">
    <source>
        <dbReference type="EMBL" id="OLF50315.1"/>
    </source>
</evidence>